<dbReference type="Proteomes" id="UP000008177">
    <property type="component" value="Unplaced contigs"/>
</dbReference>
<dbReference type="InParanoid" id="G2XP71"/>
<reference evidence="3" key="1">
    <citation type="journal article" date="2011" name="PLoS Genet.">
        <title>Genomic analysis of the necrotrophic fungal pathogens Sclerotinia sclerotiorum and Botrytis cinerea.</title>
        <authorList>
            <person name="Amselem J."/>
            <person name="Cuomo C.A."/>
            <person name="van Kan J.A."/>
            <person name="Viaud M."/>
            <person name="Benito E.P."/>
            <person name="Couloux A."/>
            <person name="Coutinho P.M."/>
            <person name="de Vries R.P."/>
            <person name="Dyer P.S."/>
            <person name="Fillinger S."/>
            <person name="Fournier E."/>
            <person name="Gout L."/>
            <person name="Hahn M."/>
            <person name="Kohn L."/>
            <person name="Lapalu N."/>
            <person name="Plummer K.M."/>
            <person name="Pradier J.M."/>
            <person name="Quevillon E."/>
            <person name="Sharon A."/>
            <person name="Simon A."/>
            <person name="ten Have A."/>
            <person name="Tudzynski B."/>
            <person name="Tudzynski P."/>
            <person name="Wincker P."/>
            <person name="Andrew M."/>
            <person name="Anthouard V."/>
            <person name="Beever R.E."/>
            <person name="Beffa R."/>
            <person name="Benoit I."/>
            <person name="Bouzid O."/>
            <person name="Brault B."/>
            <person name="Chen Z."/>
            <person name="Choquer M."/>
            <person name="Collemare J."/>
            <person name="Cotton P."/>
            <person name="Danchin E.G."/>
            <person name="Da Silva C."/>
            <person name="Gautier A."/>
            <person name="Giraud C."/>
            <person name="Giraud T."/>
            <person name="Gonzalez C."/>
            <person name="Grossetete S."/>
            <person name="Guldener U."/>
            <person name="Henrissat B."/>
            <person name="Howlett B.J."/>
            <person name="Kodira C."/>
            <person name="Kretschmer M."/>
            <person name="Lappartient A."/>
            <person name="Leroch M."/>
            <person name="Levis C."/>
            <person name="Mauceli E."/>
            <person name="Neuveglise C."/>
            <person name="Oeser B."/>
            <person name="Pearson M."/>
            <person name="Poulain J."/>
            <person name="Poussereau N."/>
            <person name="Quesneville H."/>
            <person name="Rascle C."/>
            <person name="Schumacher J."/>
            <person name="Segurens B."/>
            <person name="Sexton A."/>
            <person name="Silva E."/>
            <person name="Sirven C."/>
            <person name="Soanes D.M."/>
            <person name="Talbot N.J."/>
            <person name="Templeton M."/>
            <person name="Yandava C."/>
            <person name="Yarden O."/>
            <person name="Zeng Q."/>
            <person name="Rollins J.A."/>
            <person name="Lebrun M.H."/>
            <person name="Dickman M."/>
        </authorList>
    </citation>
    <scope>NUCLEOTIDE SEQUENCE [LARGE SCALE GENOMIC DNA]</scope>
    <source>
        <strain evidence="3">T4</strain>
    </source>
</reference>
<protein>
    <submittedName>
        <fullName evidence="2">Uncharacterized protein</fullName>
    </submittedName>
</protein>
<dbReference type="OrthoDB" id="3536614at2759"/>
<accession>G2XP71</accession>
<evidence type="ECO:0000313" key="3">
    <source>
        <dbReference type="Proteomes" id="UP000008177"/>
    </source>
</evidence>
<dbReference type="AlphaFoldDB" id="G2XP71"/>
<evidence type="ECO:0000256" key="1">
    <source>
        <dbReference type="SAM" id="MobiDB-lite"/>
    </source>
</evidence>
<gene>
    <name evidence="2" type="ORF">BofuT4_P072890.1</name>
</gene>
<organism evidence="2 3">
    <name type="scientific">Botryotinia fuckeliana (strain T4)</name>
    <name type="common">Noble rot fungus</name>
    <name type="synonym">Botrytis cinerea</name>
    <dbReference type="NCBI Taxonomy" id="999810"/>
    <lineage>
        <taxon>Eukaryota</taxon>
        <taxon>Fungi</taxon>
        <taxon>Dikarya</taxon>
        <taxon>Ascomycota</taxon>
        <taxon>Pezizomycotina</taxon>
        <taxon>Leotiomycetes</taxon>
        <taxon>Helotiales</taxon>
        <taxon>Sclerotiniaceae</taxon>
        <taxon>Botrytis</taxon>
    </lineage>
</organism>
<dbReference type="EMBL" id="FQ790248">
    <property type="protein sequence ID" value="CCD42677.1"/>
    <property type="molecule type" value="Genomic_DNA"/>
</dbReference>
<sequence length="321" mass="35995">MDMSAKQFPSSMFPFKNMEGNSVQIQAEYADRDPDNNRIQTASLKISLQTLKVSNGSPAKSGNNNLNDDVDMSGLDHSVDGIISNLKNRRSRHKSHSSMNTGQIHQRAQMARMLQPAIRALQSATDKAINKSKKISSQGEAFIGPILPSNVKKLRRTLESDSSRVRKENSTEKKRKRKEKSNTVVNAPNTKPKKERKKRDQVVNAKAKPSEGAVKKRRTGKSKEGKMDHMEYLMERRKLGDTKALVLADKTARSNADEKVDLYGHGLNPADWEATYQQEYQARTERLKERQARDEQALMSALSGLSLVGTRIGGDDYDLIL</sequence>
<dbReference type="HOGENOM" id="CLU_943853_0_0_1"/>
<evidence type="ECO:0000313" key="2">
    <source>
        <dbReference type="EMBL" id="CCD42677.1"/>
    </source>
</evidence>
<feature type="region of interest" description="Disordered" evidence="1">
    <location>
        <begin position="157"/>
        <end position="224"/>
    </location>
</feature>
<feature type="compositionally biased region" description="Basic and acidic residues" evidence="1">
    <location>
        <begin position="157"/>
        <end position="172"/>
    </location>
</feature>
<name>G2XP71_BOTF4</name>
<proteinExistence type="predicted"/>